<evidence type="ECO:0000313" key="2">
    <source>
        <dbReference type="EMBL" id="GEN08352.1"/>
    </source>
</evidence>
<evidence type="ECO:0000313" key="4">
    <source>
        <dbReference type="Proteomes" id="UP000183760"/>
    </source>
</evidence>
<dbReference type="Proteomes" id="UP000183760">
    <property type="component" value="Unassembled WGS sequence"/>
</dbReference>
<gene>
    <name evidence="2" type="ORF">MFU01_33890</name>
    <name evidence="3" type="ORF">SAMN05443572_106223</name>
</gene>
<dbReference type="AlphaFoldDB" id="A0A511T460"/>
<comment type="caution">
    <text evidence="2">The sequence shown here is derived from an EMBL/GenBank/DDBJ whole genome shotgun (WGS) entry which is preliminary data.</text>
</comment>
<feature type="signal peptide" evidence="1">
    <location>
        <begin position="1"/>
        <end position="24"/>
    </location>
</feature>
<protein>
    <recommendedName>
        <fullName evidence="6">Lipoprotein</fullName>
    </recommendedName>
</protein>
<dbReference type="OrthoDB" id="5517498at2"/>
<dbReference type="EMBL" id="BJXR01000028">
    <property type="protein sequence ID" value="GEN08352.1"/>
    <property type="molecule type" value="Genomic_DNA"/>
</dbReference>
<feature type="chain" id="PRO_5023135225" description="Lipoprotein" evidence="1">
    <location>
        <begin position="25"/>
        <end position="122"/>
    </location>
</feature>
<evidence type="ECO:0000256" key="1">
    <source>
        <dbReference type="SAM" id="SignalP"/>
    </source>
</evidence>
<dbReference type="RefSeq" id="WP_074956648.1">
    <property type="nucleotide sequence ID" value="NZ_BJXR01000028.1"/>
</dbReference>
<keyword evidence="1" id="KW-0732">Signal</keyword>
<dbReference type="Proteomes" id="UP000321514">
    <property type="component" value="Unassembled WGS sequence"/>
</dbReference>
<evidence type="ECO:0008006" key="6">
    <source>
        <dbReference type="Google" id="ProtNLM"/>
    </source>
</evidence>
<reference evidence="3 4" key="1">
    <citation type="submission" date="2016-10" db="EMBL/GenBank/DDBJ databases">
        <authorList>
            <person name="Varghese N."/>
            <person name="Submissions S."/>
        </authorList>
    </citation>
    <scope>NUCLEOTIDE SEQUENCE [LARGE SCALE GENOMIC DNA]</scope>
    <source>
        <strain evidence="3 4">DSM 16525</strain>
    </source>
</reference>
<dbReference type="EMBL" id="FOIB01000006">
    <property type="protein sequence ID" value="SEU21073.1"/>
    <property type="molecule type" value="Genomic_DNA"/>
</dbReference>
<evidence type="ECO:0000313" key="3">
    <source>
        <dbReference type="EMBL" id="SEU21073.1"/>
    </source>
</evidence>
<accession>A0A511T460</accession>
<dbReference type="STRING" id="1334629.MFUL124B02_30220"/>
<organism evidence="2 5">
    <name type="scientific">Myxococcus fulvus</name>
    <dbReference type="NCBI Taxonomy" id="33"/>
    <lineage>
        <taxon>Bacteria</taxon>
        <taxon>Pseudomonadati</taxon>
        <taxon>Myxococcota</taxon>
        <taxon>Myxococcia</taxon>
        <taxon>Myxococcales</taxon>
        <taxon>Cystobacterineae</taxon>
        <taxon>Myxococcaceae</taxon>
        <taxon>Myxococcus</taxon>
    </lineage>
</organism>
<sequence>MSSRRASYPWVVAVLLSFAFVAGAESPEEEALACDEETGASLLTCGRARCGDDWICAWNCPEALTAVCENNYCVYTYPDPGGGGGGGGPTPQVCPGMRCGGDWNCVCDGLQGTCASNGYCTF</sequence>
<reference evidence="2 5" key="2">
    <citation type="submission" date="2019-07" db="EMBL/GenBank/DDBJ databases">
        <title>Whole genome shotgun sequence of Myxococcus fulvus NBRC 100333.</title>
        <authorList>
            <person name="Hosoyama A."/>
            <person name="Uohara A."/>
            <person name="Ohji S."/>
            <person name="Ichikawa N."/>
        </authorList>
    </citation>
    <scope>NUCLEOTIDE SEQUENCE [LARGE SCALE GENOMIC DNA]</scope>
    <source>
        <strain evidence="2 5">NBRC 100333</strain>
    </source>
</reference>
<evidence type="ECO:0000313" key="5">
    <source>
        <dbReference type="Proteomes" id="UP000321514"/>
    </source>
</evidence>
<name>A0A511T460_MYXFU</name>
<proteinExistence type="predicted"/>
<keyword evidence="4" id="KW-1185">Reference proteome</keyword>